<keyword evidence="4 8" id="KW-0812">Transmembrane</keyword>
<evidence type="ECO:0000256" key="8">
    <source>
        <dbReference type="SAM" id="Phobius"/>
    </source>
</evidence>
<dbReference type="AlphaFoldDB" id="A0A9X9N1W8"/>
<dbReference type="NCBIfam" id="TIGR03426">
    <property type="entry name" value="shape_MreD"/>
    <property type="match status" value="1"/>
</dbReference>
<feature type="transmembrane region" description="Helical" evidence="8">
    <location>
        <begin position="105"/>
        <end position="128"/>
    </location>
</feature>
<evidence type="ECO:0000256" key="3">
    <source>
        <dbReference type="ARBA" id="ARBA00022475"/>
    </source>
</evidence>
<keyword evidence="3" id="KW-1003">Cell membrane</keyword>
<proteinExistence type="inferred from homology"/>
<dbReference type="EMBL" id="CP073115">
    <property type="protein sequence ID" value="UTG70458.1"/>
    <property type="molecule type" value="Genomic_DNA"/>
</dbReference>
<feature type="transmembrane region" description="Helical" evidence="8">
    <location>
        <begin position="36"/>
        <end position="52"/>
    </location>
</feature>
<dbReference type="GO" id="GO:0005886">
    <property type="term" value="C:plasma membrane"/>
    <property type="evidence" value="ECO:0007669"/>
    <property type="project" value="UniProtKB-SubCell"/>
</dbReference>
<evidence type="ECO:0000256" key="6">
    <source>
        <dbReference type="ARBA" id="ARBA00022989"/>
    </source>
</evidence>
<evidence type="ECO:0000313" key="10">
    <source>
        <dbReference type="Proteomes" id="UP001057296"/>
    </source>
</evidence>
<dbReference type="GO" id="GO:0008360">
    <property type="term" value="P:regulation of cell shape"/>
    <property type="evidence" value="ECO:0007669"/>
    <property type="project" value="UniProtKB-KW"/>
</dbReference>
<evidence type="ECO:0000256" key="2">
    <source>
        <dbReference type="ARBA" id="ARBA00007776"/>
    </source>
</evidence>
<gene>
    <name evidence="9" type="primary">mreD</name>
    <name evidence="9" type="ORF">KCG54_03855</name>
</gene>
<feature type="transmembrane region" description="Helical" evidence="8">
    <location>
        <begin position="64"/>
        <end position="93"/>
    </location>
</feature>
<feature type="transmembrane region" description="Helical" evidence="8">
    <location>
        <begin position="12"/>
        <end position="29"/>
    </location>
</feature>
<reference evidence="9" key="1">
    <citation type="submission" date="2021-04" db="EMBL/GenBank/DDBJ databases">
        <title>Characterizing Neisseria spp. as novel respiratory pathobionts in bronchiectasis.</title>
        <authorList>
            <person name="Li L."/>
            <person name="Mac Aogain M."/>
            <person name="Xu T."/>
            <person name="Jaggi T.K."/>
            <person name="Chan L.Y."/>
            <person name="Keir H.R."/>
            <person name="Dicker A.J."/>
            <person name="Qu J."/>
            <person name="Liu Y."/>
            <person name="Chen H.S."/>
            <person name="Koh M.S."/>
            <person name="Ong T.H."/>
            <person name="Lim A.Y.H."/>
            <person name="Abisheganaden J."/>
            <person name="Low T.B."/>
            <person name="Oliver B.G."/>
            <person name="Tan N.S."/>
            <person name="Fang M."/>
            <person name="Chalmers J.D."/>
            <person name="Chotirmall S.H."/>
        </authorList>
    </citation>
    <scope>NUCLEOTIDE SEQUENCE</scope>
    <source>
        <strain evidence="9">TT0077</strain>
    </source>
</reference>
<dbReference type="InterPro" id="IPR007227">
    <property type="entry name" value="Cell_shape_determining_MreD"/>
</dbReference>
<keyword evidence="5" id="KW-0133">Cell shape</keyword>
<evidence type="ECO:0000256" key="4">
    <source>
        <dbReference type="ARBA" id="ARBA00022692"/>
    </source>
</evidence>
<keyword evidence="7 8" id="KW-0472">Membrane</keyword>
<evidence type="ECO:0000256" key="7">
    <source>
        <dbReference type="ARBA" id="ARBA00023136"/>
    </source>
</evidence>
<dbReference type="Pfam" id="PF04093">
    <property type="entry name" value="MreD"/>
    <property type="match status" value="1"/>
</dbReference>
<dbReference type="PIRSF" id="PIRSF018472">
    <property type="entry name" value="MreD_proteobac"/>
    <property type="match status" value="1"/>
</dbReference>
<dbReference type="Proteomes" id="UP001057296">
    <property type="component" value="Chromosome"/>
</dbReference>
<feature type="transmembrane region" description="Helical" evidence="8">
    <location>
        <begin position="140"/>
        <end position="163"/>
    </location>
</feature>
<dbReference type="PANTHER" id="PTHR37484:SF1">
    <property type="entry name" value="ROD SHAPE-DETERMINING PROTEIN MRED"/>
    <property type="match status" value="1"/>
</dbReference>
<protein>
    <submittedName>
        <fullName evidence="9">Rod shape-determining protein MreD</fullName>
    </submittedName>
</protein>
<evidence type="ECO:0000313" key="9">
    <source>
        <dbReference type="EMBL" id="UTG70458.1"/>
    </source>
</evidence>
<dbReference type="RefSeq" id="WP_254324706.1">
    <property type="nucleotide sequence ID" value="NZ_CP073115.1"/>
</dbReference>
<comment type="subcellular location">
    <subcellularLocation>
        <location evidence="1">Cell membrane</location>
        <topology evidence="1">Multi-pass membrane protein</topology>
    </subcellularLocation>
</comment>
<keyword evidence="6 8" id="KW-1133">Transmembrane helix</keyword>
<evidence type="ECO:0000256" key="5">
    <source>
        <dbReference type="ARBA" id="ARBA00022960"/>
    </source>
</evidence>
<accession>A0A9X9N1W8</accession>
<evidence type="ECO:0000256" key="1">
    <source>
        <dbReference type="ARBA" id="ARBA00004651"/>
    </source>
</evidence>
<organism evidence="9 10">
    <name type="scientific">Neisseria subflava</name>
    <dbReference type="NCBI Taxonomy" id="28449"/>
    <lineage>
        <taxon>Bacteria</taxon>
        <taxon>Pseudomonadati</taxon>
        <taxon>Pseudomonadota</taxon>
        <taxon>Betaproteobacteria</taxon>
        <taxon>Neisseriales</taxon>
        <taxon>Neisseriaceae</taxon>
        <taxon>Neisseria</taxon>
    </lineage>
</organism>
<dbReference type="PANTHER" id="PTHR37484">
    <property type="entry name" value="ROD SHAPE-DETERMINING PROTEIN MRED"/>
    <property type="match status" value="1"/>
</dbReference>
<dbReference type="InterPro" id="IPR026034">
    <property type="entry name" value="MreD_proteobac"/>
</dbReference>
<sequence length="166" mass="18685">MNDFDDSYRAVPLHIMAASLIVMMILDFMPFSFDGFFWLPEMTALMLLYWALHQPQRAGMGLAFAIGLIVDAATAATLGLHALSYVVMTYFILNRRRQIMLYGHIMQLAAVLAALLLNQAVLTAARLFLNHQVITLQGFVAPFVGALLWPILSQLMLIVTRIYRSH</sequence>
<comment type="similarity">
    <text evidence="2">Belongs to the MreD family.</text>
</comment>
<name>A0A9X9N1W8_NEISU</name>